<dbReference type="RefSeq" id="WP_191618653.1">
    <property type="nucleotide sequence ID" value="NZ_JACYFG010000050.1"/>
</dbReference>
<dbReference type="PANTHER" id="PTHR37512">
    <property type="entry name" value="TRIFUNCTIONAL NAD BIOSYNTHESIS/REGULATOR PROTEIN NADR"/>
    <property type="match status" value="1"/>
</dbReference>
<dbReference type="GO" id="GO:0005524">
    <property type="term" value="F:ATP binding"/>
    <property type="evidence" value="ECO:0007669"/>
    <property type="project" value="UniProtKB-KW"/>
</dbReference>
<feature type="domain" description="NadR/Ttd14 AAA" evidence="1">
    <location>
        <begin position="10"/>
        <end position="165"/>
    </location>
</feature>
<dbReference type="EMBL" id="JACYFG010000050">
    <property type="protein sequence ID" value="MBD5781565.1"/>
    <property type="molecule type" value="Genomic_DNA"/>
</dbReference>
<protein>
    <submittedName>
        <fullName evidence="2">ATP-binding protein</fullName>
    </submittedName>
</protein>
<dbReference type="InterPro" id="IPR038727">
    <property type="entry name" value="NadR/Ttd14_AAA_dom"/>
</dbReference>
<dbReference type="InterPro" id="IPR052735">
    <property type="entry name" value="NAD_biosynth-regulator"/>
</dbReference>
<sequence>MNAESKSPARIVFTGAECTGKTSLIRAIAEELGEPFSAEYVREYVDLVQRPLEARDLDPIARGQLKGEDEAAAEAKRFVLHDTNLLSSILYAEHYFDTHIPWVDERFLKRDYTRYFFCMPDIPWEDDPGQRVGPEERSKLHNCFQAMLKRYEIQPVELHGPLDQRIQIVLTELSAIA</sequence>
<dbReference type="AlphaFoldDB" id="A0A927FD95"/>
<keyword evidence="3" id="KW-1185">Reference proteome</keyword>
<comment type="caution">
    <text evidence="2">The sequence shown here is derived from an EMBL/GenBank/DDBJ whole genome shotgun (WGS) entry which is preliminary data.</text>
</comment>
<gene>
    <name evidence="2" type="ORF">IEN85_18835</name>
</gene>
<accession>A0A927FD95</accession>
<evidence type="ECO:0000259" key="1">
    <source>
        <dbReference type="Pfam" id="PF13521"/>
    </source>
</evidence>
<dbReference type="Pfam" id="PF13521">
    <property type="entry name" value="AAA_28"/>
    <property type="match status" value="1"/>
</dbReference>
<keyword evidence="2" id="KW-0067">ATP-binding</keyword>
<dbReference type="SUPFAM" id="SSF52540">
    <property type="entry name" value="P-loop containing nucleoside triphosphate hydrolases"/>
    <property type="match status" value="1"/>
</dbReference>
<proteinExistence type="predicted"/>
<evidence type="ECO:0000313" key="2">
    <source>
        <dbReference type="EMBL" id="MBD5781565.1"/>
    </source>
</evidence>
<dbReference type="InterPro" id="IPR027417">
    <property type="entry name" value="P-loop_NTPase"/>
</dbReference>
<name>A0A927FD95_9BACT</name>
<evidence type="ECO:0000313" key="3">
    <source>
        <dbReference type="Proteomes" id="UP000622317"/>
    </source>
</evidence>
<dbReference type="PANTHER" id="PTHR37512:SF1">
    <property type="entry name" value="NADR_TTD14 AAA DOMAIN-CONTAINING PROTEIN"/>
    <property type="match status" value="1"/>
</dbReference>
<organism evidence="2 3">
    <name type="scientific">Pelagicoccus enzymogenes</name>
    <dbReference type="NCBI Taxonomy" id="2773457"/>
    <lineage>
        <taxon>Bacteria</taxon>
        <taxon>Pseudomonadati</taxon>
        <taxon>Verrucomicrobiota</taxon>
        <taxon>Opitutia</taxon>
        <taxon>Puniceicoccales</taxon>
        <taxon>Pelagicoccaceae</taxon>
        <taxon>Pelagicoccus</taxon>
    </lineage>
</organism>
<keyword evidence="2" id="KW-0547">Nucleotide-binding</keyword>
<dbReference type="Proteomes" id="UP000622317">
    <property type="component" value="Unassembled WGS sequence"/>
</dbReference>
<dbReference type="Gene3D" id="3.40.50.300">
    <property type="entry name" value="P-loop containing nucleotide triphosphate hydrolases"/>
    <property type="match status" value="1"/>
</dbReference>
<reference evidence="2" key="1">
    <citation type="submission" date="2020-09" db="EMBL/GenBank/DDBJ databases">
        <title>Pelagicoccus enzymogenes sp. nov. with an EPS production, isolated from marine sediment.</title>
        <authorList>
            <person name="Feng X."/>
        </authorList>
    </citation>
    <scope>NUCLEOTIDE SEQUENCE</scope>
    <source>
        <strain evidence="2">NFK12</strain>
    </source>
</reference>